<name>A0A1L7XMK7_9HELO</name>
<feature type="compositionally biased region" description="Gly residues" evidence="1">
    <location>
        <begin position="89"/>
        <end position="104"/>
    </location>
</feature>
<feature type="region of interest" description="Disordered" evidence="1">
    <location>
        <begin position="1"/>
        <end position="23"/>
    </location>
</feature>
<organism evidence="2 3">
    <name type="scientific">Phialocephala subalpina</name>
    <dbReference type="NCBI Taxonomy" id="576137"/>
    <lineage>
        <taxon>Eukaryota</taxon>
        <taxon>Fungi</taxon>
        <taxon>Dikarya</taxon>
        <taxon>Ascomycota</taxon>
        <taxon>Pezizomycotina</taxon>
        <taxon>Leotiomycetes</taxon>
        <taxon>Helotiales</taxon>
        <taxon>Mollisiaceae</taxon>
        <taxon>Phialocephala</taxon>
        <taxon>Phialocephala fortinii species complex</taxon>
    </lineage>
</organism>
<feature type="region of interest" description="Disordered" evidence="1">
    <location>
        <begin position="58"/>
        <end position="119"/>
    </location>
</feature>
<protein>
    <submittedName>
        <fullName evidence="2">Uncharacterized protein</fullName>
    </submittedName>
</protein>
<evidence type="ECO:0000313" key="2">
    <source>
        <dbReference type="EMBL" id="CZR66272.1"/>
    </source>
</evidence>
<accession>A0A1L7XMK7</accession>
<evidence type="ECO:0000313" key="3">
    <source>
        <dbReference type="Proteomes" id="UP000184330"/>
    </source>
</evidence>
<dbReference type="AlphaFoldDB" id="A0A1L7XMK7"/>
<sequence length="149" mass="14978">MSSNDNQRDATPGNDQGDIMDYFTGGPTMLARRLAEMSLEEVERLRAIRERLAATVDASRESGGGVGVGGVAGAGEGGGGGSADASRESGGGVGGGGGGEGGGTADASRERGGGMPERPCQCRACKMLCGEEVEEGAGGRYTLCKIEFR</sequence>
<feature type="compositionally biased region" description="Gly residues" evidence="1">
    <location>
        <begin position="62"/>
        <end position="82"/>
    </location>
</feature>
<reference evidence="2 3" key="1">
    <citation type="submission" date="2016-03" db="EMBL/GenBank/DDBJ databases">
        <authorList>
            <person name="Ploux O."/>
        </authorList>
    </citation>
    <scope>NUCLEOTIDE SEQUENCE [LARGE SCALE GENOMIC DNA]</scope>
    <source>
        <strain evidence="2 3">UAMH 11012</strain>
    </source>
</reference>
<dbReference type="EMBL" id="FJOG01000036">
    <property type="protein sequence ID" value="CZR66272.1"/>
    <property type="molecule type" value="Genomic_DNA"/>
</dbReference>
<gene>
    <name evidence="2" type="ORF">PAC_16173</name>
</gene>
<dbReference type="Proteomes" id="UP000184330">
    <property type="component" value="Unassembled WGS sequence"/>
</dbReference>
<proteinExistence type="predicted"/>
<keyword evidence="3" id="KW-1185">Reference proteome</keyword>
<evidence type="ECO:0000256" key="1">
    <source>
        <dbReference type="SAM" id="MobiDB-lite"/>
    </source>
</evidence>
<dbReference type="OrthoDB" id="10639277at2759"/>